<organism evidence="1 2">
    <name type="scientific">Eretmocerus hayati</name>
    <dbReference type="NCBI Taxonomy" id="131215"/>
    <lineage>
        <taxon>Eukaryota</taxon>
        <taxon>Metazoa</taxon>
        <taxon>Ecdysozoa</taxon>
        <taxon>Arthropoda</taxon>
        <taxon>Hexapoda</taxon>
        <taxon>Insecta</taxon>
        <taxon>Pterygota</taxon>
        <taxon>Neoptera</taxon>
        <taxon>Endopterygota</taxon>
        <taxon>Hymenoptera</taxon>
        <taxon>Apocrita</taxon>
        <taxon>Proctotrupomorpha</taxon>
        <taxon>Chalcidoidea</taxon>
        <taxon>Aphelinidae</taxon>
        <taxon>Aphelininae</taxon>
        <taxon>Eretmocerus</taxon>
    </lineage>
</organism>
<keyword evidence="2" id="KW-1185">Reference proteome</keyword>
<name>A0ACC2PNI5_9HYME</name>
<reference evidence="1" key="1">
    <citation type="submission" date="2023-04" db="EMBL/GenBank/DDBJ databases">
        <title>A chromosome-level genome assembly of the parasitoid wasp Eretmocerus hayati.</title>
        <authorList>
            <person name="Zhong Y."/>
            <person name="Liu S."/>
            <person name="Liu Y."/>
        </authorList>
    </citation>
    <scope>NUCLEOTIDE SEQUENCE</scope>
    <source>
        <strain evidence="1">ZJU_SS_LIU_2023</strain>
    </source>
</reference>
<proteinExistence type="predicted"/>
<comment type="caution">
    <text evidence="1">The sequence shown here is derived from an EMBL/GenBank/DDBJ whole genome shotgun (WGS) entry which is preliminary data.</text>
</comment>
<dbReference type="EMBL" id="CM056741">
    <property type="protein sequence ID" value="KAJ8684598.1"/>
    <property type="molecule type" value="Genomic_DNA"/>
</dbReference>
<evidence type="ECO:0000313" key="1">
    <source>
        <dbReference type="EMBL" id="KAJ8684598.1"/>
    </source>
</evidence>
<evidence type="ECO:0000313" key="2">
    <source>
        <dbReference type="Proteomes" id="UP001239111"/>
    </source>
</evidence>
<protein>
    <submittedName>
        <fullName evidence="1">Uncharacterized protein</fullName>
    </submittedName>
</protein>
<gene>
    <name evidence="1" type="ORF">QAD02_020390</name>
</gene>
<sequence length="155" mass="17810">MTTSTRSNSDQTSITVPSSRQNFPMSNEENFDRKILAPGLNDDQPNVDFSENFPDDNSNQFNALSIPGIQFTNDIRKRKSENPEPNIKRGVFKNHILEDMQLKTSSIQFQNWTVNYLTMNMYLGSSDVETVQLEKTMYTIPNVEFHSPKKIDSTH</sequence>
<dbReference type="Proteomes" id="UP001239111">
    <property type="component" value="Chromosome 1"/>
</dbReference>
<accession>A0ACC2PNI5</accession>